<gene>
    <name evidence="8" type="ORF">GBAR_LOCUS21782</name>
</gene>
<dbReference type="SUPFAM" id="SSF49265">
    <property type="entry name" value="Fibronectin type III"/>
    <property type="match status" value="1"/>
</dbReference>
<feature type="region of interest" description="Disordered" evidence="6">
    <location>
        <begin position="100"/>
        <end position="127"/>
    </location>
</feature>
<dbReference type="InterPro" id="IPR036116">
    <property type="entry name" value="FN3_sf"/>
</dbReference>
<feature type="domain" description="Fibronectin type-III" evidence="7">
    <location>
        <begin position="61"/>
        <end position="127"/>
    </location>
</feature>
<keyword evidence="2" id="KW-0677">Repeat</keyword>
<dbReference type="GO" id="GO:0043235">
    <property type="term" value="C:receptor complex"/>
    <property type="evidence" value="ECO:0007669"/>
    <property type="project" value="TreeGrafter"/>
</dbReference>
<dbReference type="InterPro" id="IPR003961">
    <property type="entry name" value="FN3_dom"/>
</dbReference>
<dbReference type="GO" id="GO:0009897">
    <property type="term" value="C:external side of plasma membrane"/>
    <property type="evidence" value="ECO:0007669"/>
    <property type="project" value="TreeGrafter"/>
</dbReference>
<dbReference type="PANTHER" id="PTHR23036:SF151">
    <property type="entry name" value="FIBRONECTIN TYPE-III DOMAIN-CONTAINING PROTEIN"/>
    <property type="match status" value="1"/>
</dbReference>
<keyword evidence="3" id="KW-1015">Disulfide bond</keyword>
<keyword evidence="4 8" id="KW-0675">Receptor</keyword>
<dbReference type="GO" id="GO:0019955">
    <property type="term" value="F:cytokine binding"/>
    <property type="evidence" value="ECO:0007669"/>
    <property type="project" value="TreeGrafter"/>
</dbReference>
<dbReference type="InterPro" id="IPR050379">
    <property type="entry name" value="Type-I_Cytokine_Rcpt"/>
</dbReference>
<feature type="region of interest" description="Disordered" evidence="6">
    <location>
        <begin position="28"/>
        <end position="47"/>
    </location>
</feature>
<accession>A0AA35T0T3</accession>
<sequence>MRHLGTSYTLDDLEEGTGYSITVSATVSEGAGSSAADTLTGGGSAEGSITASTMTAAPSAPPTDVVMRVESSTSMTVQWGPVECRHQNGEITDYRVRYGEEGSSEDARDIQMVSGDSSGGVTTVSGL</sequence>
<feature type="non-terminal residue" evidence="8">
    <location>
        <position position="1"/>
    </location>
</feature>
<dbReference type="EMBL" id="CASHTH010003028">
    <property type="protein sequence ID" value="CAI8039194.1"/>
    <property type="molecule type" value="Genomic_DNA"/>
</dbReference>
<dbReference type="Pfam" id="PF00041">
    <property type="entry name" value="fn3"/>
    <property type="match status" value="1"/>
</dbReference>
<name>A0AA35T0T3_GEOBA</name>
<evidence type="ECO:0000313" key="8">
    <source>
        <dbReference type="EMBL" id="CAI8039194.1"/>
    </source>
</evidence>
<keyword evidence="9" id="KW-1185">Reference proteome</keyword>
<comment type="caution">
    <text evidence="8">The sequence shown here is derived from an EMBL/GenBank/DDBJ whole genome shotgun (WGS) entry which is preliminary data.</text>
</comment>
<feature type="compositionally biased region" description="Low complexity" evidence="6">
    <location>
        <begin position="113"/>
        <end position="127"/>
    </location>
</feature>
<dbReference type="GO" id="GO:0004896">
    <property type="term" value="F:cytokine receptor activity"/>
    <property type="evidence" value="ECO:0007669"/>
    <property type="project" value="TreeGrafter"/>
</dbReference>
<evidence type="ECO:0000256" key="5">
    <source>
        <dbReference type="ARBA" id="ARBA00023180"/>
    </source>
</evidence>
<evidence type="ECO:0000256" key="4">
    <source>
        <dbReference type="ARBA" id="ARBA00023170"/>
    </source>
</evidence>
<evidence type="ECO:0000256" key="1">
    <source>
        <dbReference type="ARBA" id="ARBA00022729"/>
    </source>
</evidence>
<proteinExistence type="predicted"/>
<dbReference type="PROSITE" id="PS50853">
    <property type="entry name" value="FN3"/>
    <property type="match status" value="2"/>
</dbReference>
<dbReference type="PANTHER" id="PTHR23036">
    <property type="entry name" value="CYTOKINE RECEPTOR"/>
    <property type="match status" value="1"/>
</dbReference>
<organism evidence="8 9">
    <name type="scientific">Geodia barretti</name>
    <name type="common">Barrett's horny sponge</name>
    <dbReference type="NCBI Taxonomy" id="519541"/>
    <lineage>
        <taxon>Eukaryota</taxon>
        <taxon>Metazoa</taxon>
        <taxon>Porifera</taxon>
        <taxon>Demospongiae</taxon>
        <taxon>Heteroscleromorpha</taxon>
        <taxon>Tetractinellida</taxon>
        <taxon>Astrophorina</taxon>
        <taxon>Geodiidae</taxon>
        <taxon>Geodia</taxon>
    </lineage>
</organism>
<evidence type="ECO:0000256" key="3">
    <source>
        <dbReference type="ARBA" id="ARBA00023157"/>
    </source>
</evidence>
<evidence type="ECO:0000256" key="2">
    <source>
        <dbReference type="ARBA" id="ARBA00022737"/>
    </source>
</evidence>
<dbReference type="CDD" id="cd00063">
    <property type="entry name" value="FN3"/>
    <property type="match status" value="2"/>
</dbReference>
<evidence type="ECO:0000259" key="7">
    <source>
        <dbReference type="PROSITE" id="PS50853"/>
    </source>
</evidence>
<evidence type="ECO:0000256" key="6">
    <source>
        <dbReference type="SAM" id="MobiDB-lite"/>
    </source>
</evidence>
<dbReference type="Proteomes" id="UP001174909">
    <property type="component" value="Unassembled WGS sequence"/>
</dbReference>
<dbReference type="AlphaFoldDB" id="A0AA35T0T3"/>
<reference evidence="8" key="1">
    <citation type="submission" date="2023-03" db="EMBL/GenBank/DDBJ databases">
        <authorList>
            <person name="Steffen K."/>
            <person name="Cardenas P."/>
        </authorList>
    </citation>
    <scope>NUCLEOTIDE SEQUENCE</scope>
</reference>
<protein>
    <submittedName>
        <fullName evidence="8">Receptor-type tyrosine-protein phosphatase delta</fullName>
    </submittedName>
</protein>
<keyword evidence="1" id="KW-0732">Signal</keyword>
<feature type="domain" description="Fibronectin type-III" evidence="7">
    <location>
        <begin position="1"/>
        <end position="47"/>
    </location>
</feature>
<keyword evidence="5" id="KW-0325">Glycoprotein</keyword>
<dbReference type="Gene3D" id="2.60.40.10">
    <property type="entry name" value="Immunoglobulins"/>
    <property type="match status" value="1"/>
</dbReference>
<dbReference type="InterPro" id="IPR013783">
    <property type="entry name" value="Ig-like_fold"/>
</dbReference>
<feature type="compositionally biased region" description="Basic and acidic residues" evidence="6">
    <location>
        <begin position="100"/>
        <end position="109"/>
    </location>
</feature>
<evidence type="ECO:0000313" key="9">
    <source>
        <dbReference type="Proteomes" id="UP001174909"/>
    </source>
</evidence>